<organism evidence="1">
    <name type="scientific">viral metagenome</name>
    <dbReference type="NCBI Taxonomy" id="1070528"/>
    <lineage>
        <taxon>unclassified sequences</taxon>
        <taxon>metagenomes</taxon>
        <taxon>organismal metagenomes</taxon>
    </lineage>
</organism>
<reference evidence="1" key="1">
    <citation type="submission" date="2020-03" db="EMBL/GenBank/DDBJ databases">
        <title>The deep terrestrial virosphere.</title>
        <authorList>
            <person name="Holmfeldt K."/>
            <person name="Nilsson E."/>
            <person name="Simone D."/>
            <person name="Lopez-Fernandez M."/>
            <person name="Wu X."/>
            <person name="de Brujin I."/>
            <person name="Lundin D."/>
            <person name="Andersson A."/>
            <person name="Bertilsson S."/>
            <person name="Dopson M."/>
        </authorList>
    </citation>
    <scope>NUCLEOTIDE SEQUENCE</scope>
    <source>
        <strain evidence="1">MM171A00145</strain>
        <strain evidence="2">MM171B03089</strain>
    </source>
</reference>
<dbReference type="AlphaFoldDB" id="A0A6M3M0X3"/>
<sequence>MLKDDGWSKGHKMRLVFGEHPDDRSHPIGPVRAGLAKACDAIDRRDDHIAYLEGEIVAVRDALKELLVQVDTAEQIQVVMRKQLLGYTAHKPIPKEAWDTPMDQAQANEVIEEFKRQVDPATYRDDLVPIRDVKISIAGVEITKPNDCPEFDIIPLRIIVGHGDAPEFRCTARFNRQEDGSLLLVDPVVLREGGGTRR</sequence>
<protein>
    <submittedName>
        <fullName evidence="1">Uncharacterized protein</fullName>
    </submittedName>
</protein>
<accession>A0A6M3M0X3</accession>
<evidence type="ECO:0000313" key="1">
    <source>
        <dbReference type="EMBL" id="QJB01148.1"/>
    </source>
</evidence>
<name>A0A6M3M0X3_9ZZZZ</name>
<proteinExistence type="predicted"/>
<gene>
    <name evidence="1" type="ORF">MM171A00145_0085</name>
    <name evidence="2" type="ORF">MM171B03089_0011</name>
</gene>
<dbReference type="EMBL" id="MT143951">
    <property type="protein sequence ID" value="QJH93162.1"/>
    <property type="molecule type" value="Genomic_DNA"/>
</dbReference>
<dbReference type="EMBL" id="MT143705">
    <property type="protein sequence ID" value="QJB01148.1"/>
    <property type="molecule type" value="Genomic_DNA"/>
</dbReference>
<evidence type="ECO:0000313" key="2">
    <source>
        <dbReference type="EMBL" id="QJH93162.1"/>
    </source>
</evidence>